<keyword evidence="3" id="KW-1185">Reference proteome</keyword>
<sequence length="129" mass="14627">MFSLDDFAKLQFLQGRWKGTSPDGKEFFEEYERPEPGVLQSRRYDSAAFTDGADSARISLNDGEVLSRWGEFTWRAAEIHPDSATFTPVNAPGTFVWQVVDDATLDATQRWNADGREQEYTLRLTRVGG</sequence>
<dbReference type="Proteomes" id="UP000619512">
    <property type="component" value="Unassembled WGS sequence"/>
</dbReference>
<proteinExistence type="predicted"/>
<dbReference type="EMBL" id="CP038026">
    <property type="protein sequence ID" value="QBQ36598.1"/>
    <property type="molecule type" value="Genomic_DNA"/>
</dbReference>
<reference evidence="1" key="1">
    <citation type="journal article" date="2014" name="Int. J. Syst. Evol. Microbiol.">
        <title>Complete genome sequence of Corynebacterium casei LMG S-19264T (=DSM 44701T), isolated from a smear-ripened cheese.</title>
        <authorList>
            <consortium name="US DOE Joint Genome Institute (JGI-PGF)"/>
            <person name="Walter F."/>
            <person name="Albersmeier A."/>
            <person name="Kalinowski J."/>
            <person name="Ruckert C."/>
        </authorList>
    </citation>
    <scope>NUCLEOTIDE SEQUENCE</scope>
    <source>
        <strain evidence="1">KCTC 12344</strain>
    </source>
</reference>
<name>A0A4V1ATR6_9BURK</name>
<organism evidence="1 4">
    <name type="scientific">Pseudoduganella plicata</name>
    <dbReference type="NCBI Taxonomy" id="321984"/>
    <lineage>
        <taxon>Bacteria</taxon>
        <taxon>Pseudomonadati</taxon>
        <taxon>Pseudomonadota</taxon>
        <taxon>Betaproteobacteria</taxon>
        <taxon>Burkholderiales</taxon>
        <taxon>Oxalobacteraceae</taxon>
        <taxon>Telluria group</taxon>
        <taxon>Pseudoduganella</taxon>
    </lineage>
</organism>
<evidence type="ECO:0008006" key="5">
    <source>
        <dbReference type="Google" id="ProtNLM"/>
    </source>
</evidence>
<evidence type="ECO:0000313" key="4">
    <source>
        <dbReference type="Proteomes" id="UP000619512"/>
    </source>
</evidence>
<gene>
    <name evidence="2" type="ORF">E1742_10810</name>
    <name evidence="1" type="ORF">GCM10007388_03070</name>
</gene>
<evidence type="ECO:0000313" key="2">
    <source>
        <dbReference type="EMBL" id="QBQ36598.1"/>
    </source>
</evidence>
<reference evidence="2 3" key="2">
    <citation type="submission" date="2019-03" db="EMBL/GenBank/DDBJ databases">
        <title>Draft Genome Sequences of Six Type Strains of the Genus Massilia.</title>
        <authorList>
            <person name="Miess H."/>
            <person name="Frediansyhah A."/>
            <person name="Gross H."/>
        </authorList>
    </citation>
    <scope>NUCLEOTIDE SEQUENCE [LARGE SCALE GENOMIC DNA]</scope>
    <source>
        <strain evidence="2 3">DSM 17505</strain>
    </source>
</reference>
<accession>A0A4V1ATR6</accession>
<dbReference type="OrthoDB" id="8755313at2"/>
<protein>
    <recommendedName>
        <fullName evidence="5">DUF1579 domain-containing protein</fullName>
    </recommendedName>
</protein>
<evidence type="ECO:0000313" key="1">
    <source>
        <dbReference type="EMBL" id="GGY74103.1"/>
    </source>
</evidence>
<reference evidence="1" key="3">
    <citation type="submission" date="2022-12" db="EMBL/GenBank/DDBJ databases">
        <authorList>
            <person name="Sun Q."/>
            <person name="Kim S."/>
        </authorList>
    </citation>
    <scope>NUCLEOTIDE SEQUENCE</scope>
    <source>
        <strain evidence="1">KCTC 12344</strain>
    </source>
</reference>
<evidence type="ECO:0000313" key="3">
    <source>
        <dbReference type="Proteomes" id="UP000294359"/>
    </source>
</evidence>
<dbReference type="RefSeq" id="WP_134384878.1">
    <property type="nucleotide sequence ID" value="NZ_BMWW01000001.1"/>
</dbReference>
<dbReference type="Proteomes" id="UP000294359">
    <property type="component" value="Chromosome"/>
</dbReference>
<dbReference type="AlphaFoldDB" id="A0A4V1ATR6"/>
<dbReference type="EMBL" id="BMWW01000001">
    <property type="protein sequence ID" value="GGY74103.1"/>
    <property type="molecule type" value="Genomic_DNA"/>
</dbReference>